<dbReference type="Proteomes" id="UP000272428">
    <property type="component" value="Unassembled WGS sequence"/>
</dbReference>
<dbReference type="InterPro" id="IPR014973">
    <property type="entry name" value="DUF1835"/>
</dbReference>
<proteinExistence type="predicted"/>
<keyword evidence="3" id="KW-1185">Reference proteome</keyword>
<feature type="domain" description="DUF1835" evidence="1">
    <location>
        <begin position="6"/>
        <end position="116"/>
    </location>
</feature>
<name>A0A495SBR4_9FLAO</name>
<sequence length="249" mass="28917">MENIFHILNGDCLAGQLKETSIDGKVIICREALISGDVKASSLEGFWKLRAGFIAKEYHVDHENYYEKVVSEFQKISDLPGNAEVHLWFEDDLFCQTNMWFCLFLLSDLKNIRIYRVYPRIPINKDHWKGFSLSNAKDLEESLHSKVELEEKDIQLGIHLWNAYQNQDMGRLIQLSEIQSGCFNKLKEVIEAYSNTFPENQTVNNLQVYIKELVDSGITDFNSVFEKFQQDFGIYGYGDLQVKKMYDAV</sequence>
<dbReference type="RefSeq" id="WP_170149036.1">
    <property type="nucleotide sequence ID" value="NZ_RBXB01000003.1"/>
</dbReference>
<accession>A0A495SBR4</accession>
<comment type="caution">
    <text evidence="2">The sequence shown here is derived from an EMBL/GenBank/DDBJ whole genome shotgun (WGS) entry which is preliminary data.</text>
</comment>
<dbReference type="AlphaFoldDB" id="A0A495SBR4"/>
<reference evidence="2 3" key="1">
    <citation type="submission" date="2018-10" db="EMBL/GenBank/DDBJ databases">
        <title>Genomic Encyclopedia of Archaeal and Bacterial Type Strains, Phase II (KMG-II): from individual species to whole genera.</title>
        <authorList>
            <person name="Goeker M."/>
        </authorList>
    </citation>
    <scope>NUCLEOTIDE SEQUENCE [LARGE SCALE GENOMIC DNA]</scope>
    <source>
        <strain evidence="2 3">DSM 14219</strain>
    </source>
</reference>
<evidence type="ECO:0000313" key="2">
    <source>
        <dbReference type="EMBL" id="RKS96566.1"/>
    </source>
</evidence>
<organism evidence="2 3">
    <name type="scientific">Chryseobacterium defluvii</name>
    <dbReference type="NCBI Taxonomy" id="160396"/>
    <lineage>
        <taxon>Bacteria</taxon>
        <taxon>Pseudomonadati</taxon>
        <taxon>Bacteroidota</taxon>
        <taxon>Flavobacteriia</taxon>
        <taxon>Flavobacteriales</taxon>
        <taxon>Weeksellaceae</taxon>
        <taxon>Chryseobacterium group</taxon>
        <taxon>Chryseobacterium</taxon>
    </lineage>
</organism>
<dbReference type="EMBL" id="RBXB01000003">
    <property type="protein sequence ID" value="RKS96566.1"/>
    <property type="molecule type" value="Genomic_DNA"/>
</dbReference>
<evidence type="ECO:0000259" key="1">
    <source>
        <dbReference type="Pfam" id="PF08874"/>
    </source>
</evidence>
<dbReference type="Pfam" id="PF08874">
    <property type="entry name" value="DUF1835"/>
    <property type="match status" value="1"/>
</dbReference>
<protein>
    <submittedName>
        <fullName evidence="2">Uncharacterized protein DUF1835</fullName>
    </submittedName>
</protein>
<gene>
    <name evidence="2" type="ORF">BCF58_2993</name>
</gene>
<evidence type="ECO:0000313" key="3">
    <source>
        <dbReference type="Proteomes" id="UP000272428"/>
    </source>
</evidence>